<feature type="compositionally biased region" description="Low complexity" evidence="1">
    <location>
        <begin position="186"/>
        <end position="200"/>
    </location>
</feature>
<name>A0ABR4A5D7_9LECA</name>
<feature type="region of interest" description="Disordered" evidence="1">
    <location>
        <begin position="94"/>
        <end position="121"/>
    </location>
</feature>
<evidence type="ECO:0000256" key="1">
    <source>
        <dbReference type="SAM" id="MobiDB-lite"/>
    </source>
</evidence>
<feature type="region of interest" description="Disordered" evidence="1">
    <location>
        <begin position="154"/>
        <end position="259"/>
    </location>
</feature>
<feature type="compositionally biased region" description="Low complexity" evidence="1">
    <location>
        <begin position="111"/>
        <end position="121"/>
    </location>
</feature>
<evidence type="ECO:0000313" key="3">
    <source>
        <dbReference type="Proteomes" id="UP001590950"/>
    </source>
</evidence>
<accession>A0ABR4A5D7</accession>
<feature type="compositionally biased region" description="Polar residues" evidence="1">
    <location>
        <begin position="246"/>
        <end position="258"/>
    </location>
</feature>
<sequence>MCLTHISVRYEGCGHEETTCYPCDERMNYRLCPHYFNFVDEFSAHQCRKCVEEEARCQEEEARRRELVAAGMAQAARAAEAFNRRMYAGSYRFRPHGEGAAAPEHDSPERQQQNQYQQRVKAGLAQAARAAGALRMRVLREYNFDIQYEGCDGRFTTSSGVESDNGYDEDADEDDDDEMCSLGSPSDSSADSITTDASITFDANPDKFNDEADSDCSHHSDHRSKFASFYDHPFEEPSFKEPPSSNDGQFSEVSSVSLKQGKLDDEDVVCDFRLGILIVK</sequence>
<organism evidence="2 3">
    <name type="scientific">Stereocaulon virgatum</name>
    <dbReference type="NCBI Taxonomy" id="373712"/>
    <lineage>
        <taxon>Eukaryota</taxon>
        <taxon>Fungi</taxon>
        <taxon>Dikarya</taxon>
        <taxon>Ascomycota</taxon>
        <taxon>Pezizomycotina</taxon>
        <taxon>Lecanoromycetes</taxon>
        <taxon>OSLEUM clade</taxon>
        <taxon>Lecanoromycetidae</taxon>
        <taxon>Lecanorales</taxon>
        <taxon>Lecanorineae</taxon>
        <taxon>Stereocaulaceae</taxon>
        <taxon>Stereocaulon</taxon>
    </lineage>
</organism>
<proteinExistence type="predicted"/>
<dbReference type="EMBL" id="JBEFKJ010000024">
    <property type="protein sequence ID" value="KAL2039617.1"/>
    <property type="molecule type" value="Genomic_DNA"/>
</dbReference>
<reference evidence="2 3" key="1">
    <citation type="submission" date="2024-09" db="EMBL/GenBank/DDBJ databases">
        <title>Rethinking Asexuality: The Enigmatic Case of Functional Sexual Genes in Lepraria (Stereocaulaceae).</title>
        <authorList>
            <person name="Doellman M."/>
            <person name="Sun Y."/>
            <person name="Barcenas-Pena A."/>
            <person name="Lumbsch H.T."/>
            <person name="Grewe F."/>
        </authorList>
    </citation>
    <scope>NUCLEOTIDE SEQUENCE [LARGE SCALE GENOMIC DNA]</scope>
    <source>
        <strain evidence="2 3">Mercado 3170</strain>
    </source>
</reference>
<feature type="compositionally biased region" description="Acidic residues" evidence="1">
    <location>
        <begin position="165"/>
        <end position="179"/>
    </location>
</feature>
<keyword evidence="3" id="KW-1185">Reference proteome</keyword>
<feature type="compositionally biased region" description="Basic and acidic residues" evidence="1">
    <location>
        <begin position="204"/>
        <end position="219"/>
    </location>
</feature>
<comment type="caution">
    <text evidence="2">The sequence shown here is derived from an EMBL/GenBank/DDBJ whole genome shotgun (WGS) entry which is preliminary data.</text>
</comment>
<dbReference type="Proteomes" id="UP001590950">
    <property type="component" value="Unassembled WGS sequence"/>
</dbReference>
<evidence type="ECO:0000313" key="2">
    <source>
        <dbReference type="EMBL" id="KAL2039617.1"/>
    </source>
</evidence>
<protein>
    <submittedName>
        <fullName evidence="2">Uncharacterized protein</fullName>
    </submittedName>
</protein>
<gene>
    <name evidence="2" type="ORF">N7G274_007476</name>
</gene>